<dbReference type="PROSITE" id="PS50158">
    <property type="entry name" value="ZF_CCHC"/>
    <property type="match status" value="1"/>
</dbReference>
<keyword evidence="1" id="KW-0479">Metal-binding</keyword>
<keyword evidence="1" id="KW-0862">Zinc</keyword>
<evidence type="ECO:0000259" key="2">
    <source>
        <dbReference type="PROSITE" id="PS50158"/>
    </source>
</evidence>
<proteinExistence type="predicted"/>
<dbReference type="GO" id="GO:0003676">
    <property type="term" value="F:nucleic acid binding"/>
    <property type="evidence" value="ECO:0007669"/>
    <property type="project" value="InterPro"/>
</dbReference>
<dbReference type="Gene3D" id="4.10.60.10">
    <property type="entry name" value="Zinc finger, CCHC-type"/>
    <property type="match status" value="1"/>
</dbReference>
<accession>A0AAW1JU54</accession>
<evidence type="ECO:0000256" key="1">
    <source>
        <dbReference type="PROSITE-ProRule" id="PRU00047"/>
    </source>
</evidence>
<name>A0AAW1JU54_POPJA</name>
<protein>
    <submittedName>
        <fullName evidence="3">Zinc knuckle</fullName>
    </submittedName>
</protein>
<evidence type="ECO:0000313" key="3">
    <source>
        <dbReference type="EMBL" id="KAK9708002.1"/>
    </source>
</evidence>
<comment type="caution">
    <text evidence="3">The sequence shown here is derived from an EMBL/GenBank/DDBJ whole genome shotgun (WGS) entry which is preliminary data.</text>
</comment>
<organism evidence="3 4">
    <name type="scientific">Popillia japonica</name>
    <name type="common">Japanese beetle</name>
    <dbReference type="NCBI Taxonomy" id="7064"/>
    <lineage>
        <taxon>Eukaryota</taxon>
        <taxon>Metazoa</taxon>
        <taxon>Ecdysozoa</taxon>
        <taxon>Arthropoda</taxon>
        <taxon>Hexapoda</taxon>
        <taxon>Insecta</taxon>
        <taxon>Pterygota</taxon>
        <taxon>Neoptera</taxon>
        <taxon>Endopterygota</taxon>
        <taxon>Coleoptera</taxon>
        <taxon>Polyphaga</taxon>
        <taxon>Scarabaeiformia</taxon>
        <taxon>Scarabaeidae</taxon>
        <taxon>Rutelinae</taxon>
        <taxon>Popillia</taxon>
    </lineage>
</organism>
<feature type="domain" description="CCHC-type" evidence="2">
    <location>
        <begin position="39"/>
        <end position="52"/>
    </location>
</feature>
<keyword evidence="4" id="KW-1185">Reference proteome</keyword>
<dbReference type="Proteomes" id="UP001458880">
    <property type="component" value="Unassembled WGS sequence"/>
</dbReference>
<dbReference type="AlphaFoldDB" id="A0AAW1JU54"/>
<dbReference type="InterPro" id="IPR001878">
    <property type="entry name" value="Znf_CCHC"/>
</dbReference>
<reference evidence="3 4" key="1">
    <citation type="journal article" date="2024" name="BMC Genomics">
        <title>De novo assembly and annotation of Popillia japonica's genome with initial clues to its potential as an invasive pest.</title>
        <authorList>
            <person name="Cucini C."/>
            <person name="Boschi S."/>
            <person name="Funari R."/>
            <person name="Cardaioli E."/>
            <person name="Iannotti N."/>
            <person name="Marturano G."/>
            <person name="Paoli F."/>
            <person name="Bruttini M."/>
            <person name="Carapelli A."/>
            <person name="Frati F."/>
            <person name="Nardi F."/>
        </authorList>
    </citation>
    <scope>NUCLEOTIDE SEQUENCE [LARGE SCALE GENOMIC DNA]</scope>
    <source>
        <strain evidence="3">DMR45628</strain>
    </source>
</reference>
<gene>
    <name evidence="3" type="ORF">QE152_g27500</name>
</gene>
<sequence length="102" mass="11408">MDEEKNLTLQAESEKAFVAATTENKKYGKQTTKPKVTYFNCGKKGHFSRDCRAPRRTNTFVKPNKNGNAFNTEIDDITLVTSSDDACIMDSGASKHMTPNRN</sequence>
<dbReference type="Pfam" id="PF00098">
    <property type="entry name" value="zf-CCHC"/>
    <property type="match status" value="1"/>
</dbReference>
<dbReference type="EMBL" id="JASPKY010000338">
    <property type="protein sequence ID" value="KAK9708002.1"/>
    <property type="molecule type" value="Genomic_DNA"/>
</dbReference>
<keyword evidence="1" id="KW-0863">Zinc-finger</keyword>
<evidence type="ECO:0000313" key="4">
    <source>
        <dbReference type="Proteomes" id="UP001458880"/>
    </source>
</evidence>
<dbReference type="SUPFAM" id="SSF57756">
    <property type="entry name" value="Retrovirus zinc finger-like domains"/>
    <property type="match status" value="1"/>
</dbReference>
<dbReference type="InterPro" id="IPR036875">
    <property type="entry name" value="Znf_CCHC_sf"/>
</dbReference>
<dbReference type="GO" id="GO:0008270">
    <property type="term" value="F:zinc ion binding"/>
    <property type="evidence" value="ECO:0007669"/>
    <property type="project" value="UniProtKB-KW"/>
</dbReference>